<feature type="signal peptide" evidence="1">
    <location>
        <begin position="1"/>
        <end position="46"/>
    </location>
</feature>
<evidence type="ECO:0008006" key="4">
    <source>
        <dbReference type="Google" id="ProtNLM"/>
    </source>
</evidence>
<dbReference type="PANTHER" id="PTHR38075:SF1">
    <property type="entry name" value="DUF4139 DOMAIN-CONTAINING PROTEIN"/>
    <property type="match status" value="1"/>
</dbReference>
<gene>
    <name evidence="2" type="ORF">G5C33_05395</name>
</gene>
<dbReference type="PANTHER" id="PTHR38075">
    <property type="entry name" value="DUF4139 DOMAIN-CONTAINING PROTEIN"/>
    <property type="match status" value="1"/>
</dbReference>
<evidence type="ECO:0000256" key="1">
    <source>
        <dbReference type="SAM" id="SignalP"/>
    </source>
</evidence>
<keyword evidence="1" id="KW-0732">Signal</keyword>
<dbReference type="EMBL" id="CP049109">
    <property type="protein sequence ID" value="QIG79284.1"/>
    <property type="molecule type" value="Genomic_DNA"/>
</dbReference>
<sequence length="531" mass="57243">MDGDGARQWRSRSHRDVRHAFLSRAMRIVRLALLSSALASASPGLAQTMVTSDAPGAVAVTIYRAPARNPDQEMDLDWLEGYALVSETRTIEIPAGRSIIRFEGVAAGMLPESAIVTGLPAEAREKNLDADLLSPRSLYARSFGRPVTIRRVGQGSSTEERAIIRSGPDGAAILQTADGFEALDCGPTDDAIVYDGVPEGLSAKPTLSVQIDSPRAGWATVQLSYLAWGFDWQANYVATLDPEGDGVRLTGWVTLASSDSTTFPDAETMVVAGEVNREDSAPYPDDPEGAVSFTCFAAPMPMPMMVPPPPPPPAPAAMAVPVQRDLSEIVVTGSGTTAVQEELGDLKLYRVPFPTDVAAMAQKQVALLERESVKLDLIYRFDVAYDYDRMPARIVLRGRNRESDGLGLPLPAGPVALFRPYGDTRLLIGEGAIDDTAIDEKVDVDVAEATQLIAAVVNRSEKKGRFDREVTMTNALPGAVAGEAMLGPVAYFRLSRFSGPGRVIERDGKYVWVGELPANAATVIRYRLRER</sequence>
<evidence type="ECO:0000313" key="3">
    <source>
        <dbReference type="Proteomes" id="UP000501568"/>
    </source>
</evidence>
<proteinExistence type="predicted"/>
<keyword evidence="3" id="KW-1185">Reference proteome</keyword>
<protein>
    <recommendedName>
        <fullName evidence="4">DUF4139 domain-containing protein</fullName>
    </recommendedName>
</protein>
<accession>A0A6G6Y2V9</accession>
<reference evidence="2 3" key="1">
    <citation type="submission" date="2020-02" db="EMBL/GenBank/DDBJ databases">
        <authorList>
            <person name="Zheng R.K."/>
            <person name="Sun C.M."/>
        </authorList>
    </citation>
    <scope>NUCLEOTIDE SEQUENCE [LARGE SCALE GENOMIC DNA]</scope>
    <source>
        <strain evidence="3">zrk23</strain>
    </source>
</reference>
<dbReference type="KEGG" id="spzr:G5C33_05395"/>
<name>A0A6G6Y2V9_9SPHN</name>
<evidence type="ECO:0000313" key="2">
    <source>
        <dbReference type="EMBL" id="QIG79284.1"/>
    </source>
</evidence>
<feature type="chain" id="PRO_5026331815" description="DUF4139 domain-containing protein" evidence="1">
    <location>
        <begin position="47"/>
        <end position="531"/>
    </location>
</feature>
<organism evidence="2 3">
    <name type="scientific">Stakelama tenebrarum</name>
    <dbReference type="NCBI Taxonomy" id="2711215"/>
    <lineage>
        <taxon>Bacteria</taxon>
        <taxon>Pseudomonadati</taxon>
        <taxon>Pseudomonadota</taxon>
        <taxon>Alphaproteobacteria</taxon>
        <taxon>Sphingomonadales</taxon>
        <taxon>Sphingomonadaceae</taxon>
        <taxon>Stakelama</taxon>
    </lineage>
</organism>
<dbReference type="AlphaFoldDB" id="A0A6G6Y2V9"/>
<dbReference type="Proteomes" id="UP000501568">
    <property type="component" value="Chromosome"/>
</dbReference>